<name>A0A7X4HHK1_9BURK</name>
<gene>
    <name evidence="1" type="ORF">GTP77_25310</name>
</gene>
<dbReference type="InterPro" id="IPR035223">
    <property type="entry name" value="DUF5335"/>
</dbReference>
<keyword evidence="2" id="KW-1185">Reference proteome</keyword>
<evidence type="ECO:0000313" key="2">
    <source>
        <dbReference type="Proteomes" id="UP000450676"/>
    </source>
</evidence>
<organism evidence="1 2">
    <name type="scientific">Pseudoduganella aquatica</name>
    <dbReference type="NCBI Taxonomy" id="2660641"/>
    <lineage>
        <taxon>Bacteria</taxon>
        <taxon>Pseudomonadati</taxon>
        <taxon>Pseudomonadota</taxon>
        <taxon>Betaproteobacteria</taxon>
        <taxon>Burkholderiales</taxon>
        <taxon>Oxalobacteraceae</taxon>
        <taxon>Telluria group</taxon>
        <taxon>Pseudoduganella</taxon>
    </lineage>
</organism>
<reference evidence="1 2" key="1">
    <citation type="submission" date="2019-12" db="EMBL/GenBank/DDBJ databases">
        <title>Novel species isolated from a subtropical stream in China.</title>
        <authorList>
            <person name="Lu H."/>
        </authorList>
    </citation>
    <scope>NUCLEOTIDE SEQUENCE [LARGE SCALE GENOMIC DNA]</scope>
    <source>
        <strain evidence="1 2">FT127W</strain>
    </source>
</reference>
<dbReference type="AlphaFoldDB" id="A0A7X4HHK1"/>
<evidence type="ECO:0000313" key="1">
    <source>
        <dbReference type="EMBL" id="MYN10642.1"/>
    </source>
</evidence>
<dbReference type="Pfam" id="PF17269">
    <property type="entry name" value="DUF5335"/>
    <property type="match status" value="1"/>
</dbReference>
<protein>
    <submittedName>
        <fullName evidence="1">Uncharacterized protein</fullName>
    </submittedName>
</protein>
<sequence>MSRIEKRAWQTYFDGVARQLEGMSAEIDVEAMSIGSQVEADWVPLLGISYDPKSDALSIAVEGLGHMIRKPETIFVDVELGRLASMEVIDGDNVRHIVKLRDPLPLPPP</sequence>
<accession>A0A7X4HHK1</accession>
<proteinExistence type="predicted"/>
<comment type="caution">
    <text evidence="1">The sequence shown here is derived from an EMBL/GenBank/DDBJ whole genome shotgun (WGS) entry which is preliminary data.</text>
</comment>
<dbReference type="EMBL" id="WWCU01000042">
    <property type="protein sequence ID" value="MYN10642.1"/>
    <property type="molecule type" value="Genomic_DNA"/>
</dbReference>
<dbReference type="Proteomes" id="UP000450676">
    <property type="component" value="Unassembled WGS sequence"/>
</dbReference>